<keyword evidence="4" id="KW-1185">Reference proteome</keyword>
<accession>A0ABW6BVV5</accession>
<evidence type="ECO:0000313" key="4">
    <source>
        <dbReference type="Proteomes" id="UP001597641"/>
    </source>
</evidence>
<dbReference type="EMBL" id="JBHUOX010000008">
    <property type="protein sequence ID" value="MFD3001087.1"/>
    <property type="molecule type" value="Genomic_DNA"/>
</dbReference>
<dbReference type="Pfam" id="PF10727">
    <property type="entry name" value="Rossmann-like"/>
    <property type="match status" value="1"/>
</dbReference>
<dbReference type="PANTHER" id="PTHR40459:SF1">
    <property type="entry name" value="CONSERVED HYPOTHETICAL ALANINE AND LEUCINE RICH PROTEIN"/>
    <property type="match status" value="1"/>
</dbReference>
<feature type="domain" description="DUF2520" evidence="2">
    <location>
        <begin position="134"/>
        <end position="258"/>
    </location>
</feature>
<comment type="caution">
    <text evidence="3">The sequence shown here is derived from an EMBL/GenBank/DDBJ whole genome shotgun (WGS) entry which is preliminary data.</text>
</comment>
<dbReference type="InterPro" id="IPR008927">
    <property type="entry name" value="6-PGluconate_DH-like_C_sf"/>
</dbReference>
<evidence type="ECO:0000313" key="3">
    <source>
        <dbReference type="EMBL" id="MFD3001087.1"/>
    </source>
</evidence>
<dbReference type="RefSeq" id="WP_377484802.1">
    <property type="nucleotide sequence ID" value="NZ_JBHUOX010000008.1"/>
</dbReference>
<dbReference type="SUPFAM" id="SSF48179">
    <property type="entry name" value="6-phosphogluconate dehydrogenase C-terminal domain-like"/>
    <property type="match status" value="1"/>
</dbReference>
<organism evidence="3 4">
    <name type="scientific">Pontibacter toksunensis</name>
    <dbReference type="NCBI Taxonomy" id="1332631"/>
    <lineage>
        <taxon>Bacteria</taxon>
        <taxon>Pseudomonadati</taxon>
        <taxon>Bacteroidota</taxon>
        <taxon>Cytophagia</taxon>
        <taxon>Cytophagales</taxon>
        <taxon>Hymenobacteraceae</taxon>
        <taxon>Pontibacter</taxon>
    </lineage>
</organism>
<sequence length="272" mass="29376">MTQTKKKRIAFVGAGNVAWHLAQALAAAGHDVKAVYSRSRTSREALTGKLPQAQPIKTPDFRSFDLEMVIIAVPDAALADVAAALKVSPGALVVHTSGSQPLALLQQVKGARVGVFYPLQTFSKIKPVDLAQVPLLVEALDEETLHQLESLAKSISNQVYQVSSEARKQLHLAAVFACNFTNHLLGISQQLLQEANLPKQLLQPLIEETITKAAQQNPFAVQTGPAVRGDGNVLQAHLQLLEQHPTYASLYRQLSKSIQEQAQSGSGKTDKV</sequence>
<proteinExistence type="predicted"/>
<dbReference type="InterPro" id="IPR018931">
    <property type="entry name" value="DUF2520"/>
</dbReference>
<gene>
    <name evidence="3" type="ORF">ACFS7Z_11980</name>
</gene>
<dbReference type="InterPro" id="IPR036291">
    <property type="entry name" value="NAD(P)-bd_dom_sf"/>
</dbReference>
<evidence type="ECO:0000259" key="2">
    <source>
        <dbReference type="Pfam" id="PF10728"/>
    </source>
</evidence>
<protein>
    <submittedName>
        <fullName evidence="3">Rossmann-like and DUF2520 domain-containing protein</fullName>
    </submittedName>
</protein>
<dbReference type="InterPro" id="IPR037108">
    <property type="entry name" value="TM1727-like_C_sf"/>
</dbReference>
<evidence type="ECO:0000259" key="1">
    <source>
        <dbReference type="Pfam" id="PF10727"/>
    </source>
</evidence>
<dbReference type="Gene3D" id="3.40.50.720">
    <property type="entry name" value="NAD(P)-binding Rossmann-like Domain"/>
    <property type="match status" value="1"/>
</dbReference>
<dbReference type="InterPro" id="IPR019665">
    <property type="entry name" value="OxRdtase/DH_put_Rossmann_dom"/>
</dbReference>
<dbReference type="Proteomes" id="UP001597641">
    <property type="component" value="Unassembled WGS sequence"/>
</dbReference>
<dbReference type="PANTHER" id="PTHR40459">
    <property type="entry name" value="CONSERVED HYPOTHETICAL ALANINE AND LEUCINE RICH PROTEIN"/>
    <property type="match status" value="1"/>
</dbReference>
<dbReference type="Gene3D" id="1.10.1040.20">
    <property type="entry name" value="ProC-like, C-terminal domain"/>
    <property type="match status" value="1"/>
</dbReference>
<dbReference type="Pfam" id="PF10728">
    <property type="entry name" value="DUF2520"/>
    <property type="match status" value="1"/>
</dbReference>
<dbReference type="SUPFAM" id="SSF51735">
    <property type="entry name" value="NAD(P)-binding Rossmann-fold domains"/>
    <property type="match status" value="1"/>
</dbReference>
<feature type="domain" description="Putative oxidoreductase/dehydrogenase Rossmann-like" evidence="1">
    <location>
        <begin position="6"/>
        <end position="108"/>
    </location>
</feature>
<reference evidence="4" key="1">
    <citation type="journal article" date="2019" name="Int. J. Syst. Evol. Microbiol.">
        <title>The Global Catalogue of Microorganisms (GCM) 10K type strain sequencing project: providing services to taxonomists for standard genome sequencing and annotation.</title>
        <authorList>
            <consortium name="The Broad Institute Genomics Platform"/>
            <consortium name="The Broad Institute Genome Sequencing Center for Infectious Disease"/>
            <person name="Wu L."/>
            <person name="Ma J."/>
        </authorList>
    </citation>
    <scope>NUCLEOTIDE SEQUENCE [LARGE SCALE GENOMIC DNA]</scope>
    <source>
        <strain evidence="4">KCTC 23984</strain>
    </source>
</reference>
<name>A0ABW6BVV5_9BACT</name>